<evidence type="ECO:0000313" key="2">
    <source>
        <dbReference type="Proteomes" id="UP000595566"/>
    </source>
</evidence>
<proteinExistence type="predicted"/>
<protein>
    <submittedName>
        <fullName evidence="1">Uncharacterized protein</fullName>
    </submittedName>
</protein>
<reference evidence="1 2" key="1">
    <citation type="submission" date="2020-12" db="EMBL/GenBank/DDBJ databases">
        <title>Dynamics of Baltic Sea phages driven by environmental changes.</title>
        <authorList>
            <person name="Hoetzinger M."/>
            <person name="Nilsson E."/>
            <person name="Holmfeldt K."/>
        </authorList>
    </citation>
    <scope>NUCLEOTIDE SEQUENCE [LARGE SCALE GENOMIC DNA]</scope>
</reference>
<accession>A0A7T8IWM8</accession>
<organism evidence="1 2">
    <name type="scientific">Flavobacterium phage vB_FspM_immuto_2-6A</name>
    <dbReference type="NCBI Taxonomy" id="2801477"/>
    <lineage>
        <taxon>Viruses</taxon>
        <taxon>Duplodnaviria</taxon>
        <taxon>Heunggongvirae</taxon>
        <taxon>Uroviricota</taxon>
        <taxon>Caudoviricetes</taxon>
        <taxon>Immutovirus</taxon>
        <taxon>Immutovirus immuto</taxon>
    </lineage>
</organism>
<dbReference type="EMBL" id="MW353175">
    <property type="protein sequence ID" value="QQO91815.1"/>
    <property type="molecule type" value="Genomic_DNA"/>
</dbReference>
<gene>
    <name evidence="1" type="ORF">immuto26A_136</name>
</gene>
<dbReference type="Proteomes" id="UP000595566">
    <property type="component" value="Segment"/>
</dbReference>
<evidence type="ECO:0000313" key="1">
    <source>
        <dbReference type="EMBL" id="QQO91815.1"/>
    </source>
</evidence>
<sequence>MTRLNLLEDQKAILEAKKEVLENKRGDIYVREQQAISDTLLPFFTGFSPDAYIEVQRGSVYFKMDHPDYSYKKELFNLYLREDWRFDEKENKKSYTGIDLSYYTTSTKGVDAWELKRLRMLGDLAEIVLKKHDEIVDAVNNVVFPFKVEYREVYAEMNEIGKEIRGVERMITLLEKERIEWDLKDEGVNFEKGRNIQLKFNYSPNVINIKLTELSKSGKKGTAVFTFAHGGSESREENVNVSSIIDQVHGLRDNIVQHTLAE</sequence>
<name>A0A7T8IWM8_9CAUD</name>
<keyword evidence="2" id="KW-1185">Reference proteome</keyword>